<protein>
    <recommendedName>
        <fullName evidence="4">DNA primase</fullName>
    </recommendedName>
</protein>
<feature type="compositionally biased region" description="Basic and acidic residues" evidence="1">
    <location>
        <begin position="89"/>
        <end position="104"/>
    </location>
</feature>
<gene>
    <name evidence="2" type="ORF">ACFQ11_22395</name>
</gene>
<keyword evidence="3" id="KW-1185">Reference proteome</keyword>
<evidence type="ECO:0008006" key="4">
    <source>
        <dbReference type="Google" id="ProtNLM"/>
    </source>
</evidence>
<reference evidence="3" key="1">
    <citation type="journal article" date="2019" name="Int. J. Syst. Evol. Microbiol.">
        <title>The Global Catalogue of Microorganisms (GCM) 10K type strain sequencing project: providing services to taxonomists for standard genome sequencing and annotation.</title>
        <authorList>
            <consortium name="The Broad Institute Genomics Platform"/>
            <consortium name="The Broad Institute Genome Sequencing Center for Infectious Disease"/>
            <person name="Wu L."/>
            <person name="Ma J."/>
        </authorList>
    </citation>
    <scope>NUCLEOTIDE SEQUENCE [LARGE SCALE GENOMIC DNA]</scope>
    <source>
        <strain evidence="3">JCM 31202</strain>
    </source>
</reference>
<evidence type="ECO:0000256" key="1">
    <source>
        <dbReference type="SAM" id="MobiDB-lite"/>
    </source>
</evidence>
<feature type="region of interest" description="Disordered" evidence="1">
    <location>
        <begin position="89"/>
        <end position="206"/>
    </location>
</feature>
<evidence type="ECO:0000313" key="3">
    <source>
        <dbReference type="Proteomes" id="UP001596972"/>
    </source>
</evidence>
<feature type="compositionally biased region" description="Low complexity" evidence="1">
    <location>
        <begin position="144"/>
        <end position="193"/>
    </location>
</feature>
<proteinExistence type="predicted"/>
<sequence length="206" mass="21065">MQSNAKIAVALVGGYLLGRTKKAKMAIGLGMFLAGKKISLDPRELSRLAAASPLVSGLSDQVRKDLVDGTRTAVTSAVTQRANTLADTLHERTLDLDDPLRGGREDDEGERDAARGDGAADDGAPDDGAPDEGEDGRPRRGARKAAPAKASKTAKASTSTARRSAGKASSKASSGGRTAARKTAGTARRTAAGGRRKAADRGDADG</sequence>
<accession>A0ABW3ESH1</accession>
<comment type="caution">
    <text evidence="2">The sequence shown here is derived from an EMBL/GenBank/DDBJ whole genome shotgun (WGS) entry which is preliminary data.</text>
</comment>
<feature type="compositionally biased region" description="Basic and acidic residues" evidence="1">
    <location>
        <begin position="197"/>
        <end position="206"/>
    </location>
</feature>
<dbReference type="Proteomes" id="UP001596972">
    <property type="component" value="Unassembled WGS sequence"/>
</dbReference>
<organism evidence="2 3">
    <name type="scientific">Actinomadura sediminis</name>
    <dbReference type="NCBI Taxonomy" id="1038904"/>
    <lineage>
        <taxon>Bacteria</taxon>
        <taxon>Bacillati</taxon>
        <taxon>Actinomycetota</taxon>
        <taxon>Actinomycetes</taxon>
        <taxon>Streptosporangiales</taxon>
        <taxon>Thermomonosporaceae</taxon>
        <taxon>Actinomadura</taxon>
    </lineage>
</organism>
<evidence type="ECO:0000313" key="2">
    <source>
        <dbReference type="EMBL" id="MFD0903162.1"/>
    </source>
</evidence>
<dbReference type="RefSeq" id="WP_378301690.1">
    <property type="nucleotide sequence ID" value="NZ_JBHTJA010000049.1"/>
</dbReference>
<feature type="compositionally biased region" description="Acidic residues" evidence="1">
    <location>
        <begin position="119"/>
        <end position="134"/>
    </location>
</feature>
<name>A0ABW3ESH1_9ACTN</name>
<dbReference type="EMBL" id="JBHTJA010000049">
    <property type="protein sequence ID" value="MFD0903162.1"/>
    <property type="molecule type" value="Genomic_DNA"/>
</dbReference>